<keyword evidence="2" id="KW-0255">Endonuclease</keyword>
<dbReference type="InterPro" id="IPR000305">
    <property type="entry name" value="GIY-YIG_endonuc"/>
</dbReference>
<dbReference type="InterPro" id="IPR035901">
    <property type="entry name" value="GIY-YIG_endonuc_sf"/>
</dbReference>
<gene>
    <name evidence="2" type="ORF">Catovirus_1_1069</name>
</gene>
<keyword evidence="2" id="KW-0540">Nuclease</keyword>
<sequence length="263" mass="30616">MNTGIIYKITNTANGKIYIGLTKEYHRDGSTKVKYGIQGRLSNHFSCAFSKNKKNDCPMLYNAIRKYGKESFMIEEICKCSTDKVEEKEIYYIKEYDSINKKIGYNISLGGDGNHRNKIKEETRMNISKSQRQGIMNITPYYKEKILVGYIARRKENGKQFQKYFTSTKFSPEENKLKAIQYINSIKNNKDDSDINKKYNKENNLPKNINLAVNKNKKICGYTVHIMKEGKKYSKTFQKSDLSMEEKLQLAINYKNSVLNSQN</sequence>
<name>A0A1V0SBE1_9VIRU</name>
<dbReference type="SUPFAM" id="SSF82771">
    <property type="entry name" value="GIY-YIG endonuclease"/>
    <property type="match status" value="1"/>
</dbReference>
<keyword evidence="2" id="KW-0378">Hydrolase</keyword>
<protein>
    <submittedName>
        <fullName evidence="2">GIY-YIG-like endonuclease</fullName>
    </submittedName>
</protein>
<reference evidence="2" key="1">
    <citation type="journal article" date="2017" name="Science">
        <title>Giant viruses with an expanded complement of translation system components.</title>
        <authorList>
            <person name="Schulz F."/>
            <person name="Yutin N."/>
            <person name="Ivanova N.N."/>
            <person name="Ortega D.R."/>
            <person name="Lee T.K."/>
            <person name="Vierheilig J."/>
            <person name="Daims H."/>
            <person name="Horn M."/>
            <person name="Wagner M."/>
            <person name="Jensen G.J."/>
            <person name="Kyrpides N.C."/>
            <person name="Koonin E.V."/>
            <person name="Woyke T."/>
        </authorList>
    </citation>
    <scope>NUCLEOTIDE SEQUENCE</scope>
    <source>
        <strain evidence="2">CTV1</strain>
    </source>
</reference>
<organism evidence="2">
    <name type="scientific">Catovirus CTV1</name>
    <dbReference type="NCBI Taxonomy" id="1977631"/>
    <lineage>
        <taxon>Viruses</taxon>
        <taxon>Varidnaviria</taxon>
        <taxon>Bamfordvirae</taxon>
        <taxon>Nucleocytoviricota</taxon>
        <taxon>Megaviricetes</taxon>
        <taxon>Imitervirales</taxon>
        <taxon>Mimiviridae</taxon>
        <taxon>Klosneuvirinae</taxon>
        <taxon>Catovirus</taxon>
    </lineage>
</organism>
<feature type="domain" description="GIY-YIG" evidence="1">
    <location>
        <begin position="3"/>
        <end position="111"/>
    </location>
</feature>
<dbReference type="Gene3D" id="3.40.1440.10">
    <property type="entry name" value="GIY-YIG endonuclease"/>
    <property type="match status" value="1"/>
</dbReference>
<accession>A0A1V0SBE1</accession>
<evidence type="ECO:0000313" key="2">
    <source>
        <dbReference type="EMBL" id="ARF09019.1"/>
    </source>
</evidence>
<proteinExistence type="predicted"/>
<dbReference type="SMART" id="SM00465">
    <property type="entry name" value="GIYc"/>
    <property type="match status" value="1"/>
</dbReference>
<dbReference type="EMBL" id="KY684083">
    <property type="protein sequence ID" value="ARF09019.1"/>
    <property type="molecule type" value="Genomic_DNA"/>
</dbReference>
<dbReference type="GO" id="GO:0004519">
    <property type="term" value="F:endonuclease activity"/>
    <property type="evidence" value="ECO:0007669"/>
    <property type="project" value="UniProtKB-KW"/>
</dbReference>
<evidence type="ECO:0000259" key="1">
    <source>
        <dbReference type="SMART" id="SM00465"/>
    </source>
</evidence>